<evidence type="ECO:0000256" key="1">
    <source>
        <dbReference type="SAM" id="MobiDB-lite"/>
    </source>
</evidence>
<dbReference type="EMBL" id="QXTE01000097">
    <property type="protein sequence ID" value="TFK06311.1"/>
    <property type="molecule type" value="Genomic_DNA"/>
</dbReference>
<feature type="region of interest" description="Disordered" evidence="1">
    <location>
        <begin position="182"/>
        <end position="496"/>
    </location>
</feature>
<gene>
    <name evidence="3" type="ORF">DR999_PMT10920</name>
</gene>
<feature type="compositionally biased region" description="Polar residues" evidence="1">
    <location>
        <begin position="328"/>
        <end position="343"/>
    </location>
</feature>
<feature type="compositionally biased region" description="Pro residues" evidence="1">
    <location>
        <begin position="381"/>
        <end position="392"/>
    </location>
</feature>
<feature type="compositionally biased region" description="Basic and acidic residues" evidence="1">
    <location>
        <begin position="485"/>
        <end position="496"/>
    </location>
</feature>
<dbReference type="AlphaFoldDB" id="A0A4D9E5Y5"/>
<feature type="region of interest" description="Disordered" evidence="1">
    <location>
        <begin position="29"/>
        <end position="66"/>
    </location>
</feature>
<accession>A0A4D9E5Y5</accession>
<reference evidence="3 4" key="1">
    <citation type="submission" date="2019-04" db="EMBL/GenBank/DDBJ databases">
        <title>Draft genome of the big-headed turtle Platysternon megacephalum.</title>
        <authorList>
            <person name="Gong S."/>
        </authorList>
    </citation>
    <scope>NUCLEOTIDE SEQUENCE [LARGE SCALE GENOMIC DNA]</scope>
    <source>
        <strain evidence="3">DO16091913</strain>
        <tissue evidence="3">Muscle</tissue>
    </source>
</reference>
<feature type="compositionally biased region" description="Low complexity" evidence="1">
    <location>
        <begin position="458"/>
        <end position="473"/>
    </location>
</feature>
<protein>
    <submittedName>
        <fullName evidence="3">Actin-related protein 10</fullName>
    </submittedName>
</protein>
<keyword evidence="2" id="KW-0732">Signal</keyword>
<comment type="caution">
    <text evidence="3">The sequence shown here is derived from an EMBL/GenBank/DDBJ whole genome shotgun (WGS) entry which is preliminary data.</text>
</comment>
<dbReference type="Proteomes" id="UP000297703">
    <property type="component" value="Unassembled WGS sequence"/>
</dbReference>
<dbReference type="OrthoDB" id="428111at2759"/>
<evidence type="ECO:0000256" key="2">
    <source>
        <dbReference type="SAM" id="SignalP"/>
    </source>
</evidence>
<reference evidence="3 4" key="2">
    <citation type="submission" date="2019-04" db="EMBL/GenBank/DDBJ databases">
        <title>The genome sequence of big-headed turtle.</title>
        <authorList>
            <person name="Gong S."/>
        </authorList>
    </citation>
    <scope>NUCLEOTIDE SEQUENCE [LARGE SCALE GENOMIC DNA]</scope>
    <source>
        <strain evidence="3">DO16091913</strain>
        <tissue evidence="3">Muscle</tissue>
    </source>
</reference>
<dbReference type="STRING" id="55544.A0A4D9E5Y5"/>
<feature type="compositionally biased region" description="Acidic residues" evidence="1">
    <location>
        <begin position="271"/>
        <end position="280"/>
    </location>
</feature>
<proteinExistence type="predicted"/>
<sequence length="496" mass="51529">MGLCLGGAGFGLLNCGSCLLTTALSPCSAMTAGPSPQQPGPTQPPAARSHPTPGSRIPPNPQQPSLTAASLSLSVSFPHAEGPARGNSRPGMLAMATSASNYPWLADSWPAPNLLRNGNAKEPGTSCCTGIHDAAERYYNEAGITNYLAQTEKFGAGASDGPIYSTIDPASDEMRTFNGAFSQHTTPYASTPLGPYGVPSLPSPDAEESLRSPQPGPSGSQYALPERSRAEQVAKIGKAKSMGKPVKTPSLNWTELLPPPPPASELSQYAAEEEEEEEEELAARRLPNSSGALLRAPSPPLTQSDPNLNALADGADGHTPRHGHRRNLSQTPAHSAENVSSPSPGKARPAPGDVSLPPAQKTRTKKKAKSSHYRREKKPGDLPPPPLPPPSEDPGASAQPPAPPPACGASSLERDVSSASATERRAGHRTAPGQHQHRDAEEIVPYSRPTFLSRGQVSSNCSTTGSSSSRGSTGSRGHGSGRSRTAGDRSEVSRGA</sequence>
<feature type="chain" id="PRO_5020041248" evidence="2">
    <location>
        <begin position="30"/>
        <end position="496"/>
    </location>
</feature>
<feature type="compositionally biased region" description="Basic residues" evidence="1">
    <location>
        <begin position="362"/>
        <end position="377"/>
    </location>
</feature>
<organism evidence="3 4">
    <name type="scientific">Platysternon megacephalum</name>
    <name type="common">big-headed turtle</name>
    <dbReference type="NCBI Taxonomy" id="55544"/>
    <lineage>
        <taxon>Eukaryota</taxon>
        <taxon>Metazoa</taxon>
        <taxon>Chordata</taxon>
        <taxon>Craniata</taxon>
        <taxon>Vertebrata</taxon>
        <taxon>Euteleostomi</taxon>
        <taxon>Archelosauria</taxon>
        <taxon>Testudinata</taxon>
        <taxon>Testudines</taxon>
        <taxon>Cryptodira</taxon>
        <taxon>Durocryptodira</taxon>
        <taxon>Testudinoidea</taxon>
        <taxon>Platysternidae</taxon>
        <taxon>Platysternon</taxon>
    </lineage>
</organism>
<evidence type="ECO:0000313" key="4">
    <source>
        <dbReference type="Proteomes" id="UP000297703"/>
    </source>
</evidence>
<evidence type="ECO:0000313" key="3">
    <source>
        <dbReference type="EMBL" id="TFK06311.1"/>
    </source>
</evidence>
<keyword evidence="4" id="KW-1185">Reference proteome</keyword>
<name>A0A4D9E5Y5_9SAUR</name>
<feature type="signal peptide" evidence="2">
    <location>
        <begin position="1"/>
        <end position="29"/>
    </location>
</feature>